<keyword evidence="3" id="KW-0460">Magnesium</keyword>
<feature type="transmembrane region" description="Helical" evidence="4">
    <location>
        <begin position="146"/>
        <end position="166"/>
    </location>
</feature>
<feature type="transmembrane region" description="Helical" evidence="4">
    <location>
        <begin position="264"/>
        <end position="285"/>
    </location>
</feature>
<keyword evidence="2" id="KW-0479">Metal-binding</keyword>
<feature type="domain" description="P-type ATPase C-terminal" evidence="5">
    <location>
        <begin position="114"/>
        <end position="283"/>
    </location>
</feature>
<comment type="subcellular location">
    <subcellularLocation>
        <location evidence="1">Membrane</location>
        <topology evidence="1">Multi-pass membrane protein</topology>
    </subcellularLocation>
</comment>
<dbReference type="GO" id="GO:0140326">
    <property type="term" value="F:ATPase-coupled intramembrane lipid transporter activity"/>
    <property type="evidence" value="ECO:0007669"/>
    <property type="project" value="TreeGrafter"/>
</dbReference>
<dbReference type="OrthoDB" id="377733at2759"/>
<dbReference type="GO" id="GO:0045332">
    <property type="term" value="P:phospholipid translocation"/>
    <property type="evidence" value="ECO:0007669"/>
    <property type="project" value="TreeGrafter"/>
</dbReference>
<organism evidence="6 7">
    <name type="scientific">Populus tomentosa</name>
    <name type="common">Chinese white poplar</name>
    <dbReference type="NCBI Taxonomy" id="118781"/>
    <lineage>
        <taxon>Eukaryota</taxon>
        <taxon>Viridiplantae</taxon>
        <taxon>Streptophyta</taxon>
        <taxon>Embryophyta</taxon>
        <taxon>Tracheophyta</taxon>
        <taxon>Spermatophyta</taxon>
        <taxon>Magnoliopsida</taxon>
        <taxon>eudicotyledons</taxon>
        <taxon>Gunneridae</taxon>
        <taxon>Pentapetalae</taxon>
        <taxon>rosids</taxon>
        <taxon>fabids</taxon>
        <taxon>Malpighiales</taxon>
        <taxon>Salicaceae</taxon>
        <taxon>Saliceae</taxon>
        <taxon>Populus</taxon>
    </lineage>
</organism>
<gene>
    <name evidence="6" type="ORF">POTOM_004187</name>
</gene>
<sequence length="363" mass="41135">MSEFSVADIITQQAILRGQENADNLNARNSRLSDVRKESVIKAMKEEILHQIESSYQVMCQDSNKYSPFSLVVDGRALEIALKSDVRDQFLQLAVNCASVICCRVSPKQKALAVMASDFSLPQFRFLERLLIVHGHWCYKRISKMVLYFVYKNIAFGLTLFYYEIFTNFSGDSLYDDWYMVMFNVLLTSLPVISLGVFEQDVSSDVCLQFPSLYRQGQRNIIFSWSRIVGWILNGTVAASVVFLANIYIFSPAAFRQEGNVADITHFGAIIILLWYIFAVAYGALPPDYSQQGFNIVTESIGSAPKKSDVAERTTKLAEEHSGWIFSKSRCKNSVIQRRVEPKEDINMLSAKEGDEDCDLNSN</sequence>
<accession>A0A8X8AQ07</accession>
<evidence type="ECO:0000256" key="4">
    <source>
        <dbReference type="SAM" id="Phobius"/>
    </source>
</evidence>
<dbReference type="AlphaFoldDB" id="A0A8X8AQ07"/>
<dbReference type="GO" id="GO:0046872">
    <property type="term" value="F:metal ion binding"/>
    <property type="evidence" value="ECO:0007669"/>
    <property type="project" value="UniProtKB-KW"/>
</dbReference>
<evidence type="ECO:0000256" key="3">
    <source>
        <dbReference type="ARBA" id="ARBA00022842"/>
    </source>
</evidence>
<evidence type="ECO:0000256" key="2">
    <source>
        <dbReference type="ARBA" id="ARBA00022723"/>
    </source>
</evidence>
<evidence type="ECO:0000313" key="6">
    <source>
        <dbReference type="EMBL" id="KAG6788133.1"/>
    </source>
</evidence>
<dbReference type="EMBL" id="JAAWWB010000002">
    <property type="protein sequence ID" value="KAG6788133.1"/>
    <property type="molecule type" value="Genomic_DNA"/>
</dbReference>
<dbReference type="Proteomes" id="UP000886885">
    <property type="component" value="Chromosome 1D"/>
</dbReference>
<keyword evidence="4" id="KW-0812">Transmembrane</keyword>
<keyword evidence="7" id="KW-1185">Reference proteome</keyword>
<protein>
    <recommendedName>
        <fullName evidence="5">P-type ATPase C-terminal domain-containing protein</fullName>
    </recommendedName>
</protein>
<proteinExistence type="predicted"/>
<feature type="transmembrane region" description="Helical" evidence="4">
    <location>
        <begin position="178"/>
        <end position="198"/>
    </location>
</feature>
<keyword evidence="4" id="KW-0472">Membrane</keyword>
<dbReference type="PANTHER" id="PTHR24092:SF157">
    <property type="entry name" value="PHOSPHOLIPID-TRANSPORTING ATPASE"/>
    <property type="match status" value="1"/>
</dbReference>
<dbReference type="Pfam" id="PF16212">
    <property type="entry name" value="PhoLip_ATPase_C"/>
    <property type="match status" value="1"/>
</dbReference>
<dbReference type="PANTHER" id="PTHR24092">
    <property type="entry name" value="PROBABLE PHOSPHOLIPID-TRANSPORTING ATPASE"/>
    <property type="match status" value="1"/>
</dbReference>
<keyword evidence="4" id="KW-1133">Transmembrane helix</keyword>
<evidence type="ECO:0000313" key="7">
    <source>
        <dbReference type="Proteomes" id="UP000886885"/>
    </source>
</evidence>
<reference evidence="6" key="1">
    <citation type="journal article" date="2020" name="bioRxiv">
        <title>Hybrid origin of Populus tomentosa Carr. identified through genome sequencing and phylogenomic analysis.</title>
        <authorList>
            <person name="An X."/>
            <person name="Gao K."/>
            <person name="Chen Z."/>
            <person name="Li J."/>
            <person name="Yang X."/>
            <person name="Yang X."/>
            <person name="Zhou J."/>
            <person name="Guo T."/>
            <person name="Zhao T."/>
            <person name="Huang S."/>
            <person name="Miao D."/>
            <person name="Khan W.U."/>
            <person name="Rao P."/>
            <person name="Ye M."/>
            <person name="Lei B."/>
            <person name="Liao W."/>
            <person name="Wang J."/>
            <person name="Ji L."/>
            <person name="Li Y."/>
            <person name="Guo B."/>
            <person name="Mustafa N.S."/>
            <person name="Li S."/>
            <person name="Yun Q."/>
            <person name="Keller S.R."/>
            <person name="Mao J."/>
            <person name="Zhang R."/>
            <person name="Strauss S.H."/>
        </authorList>
    </citation>
    <scope>NUCLEOTIDE SEQUENCE</scope>
    <source>
        <strain evidence="6">GM15</strain>
        <tissue evidence="6">Leaf</tissue>
    </source>
</reference>
<evidence type="ECO:0000259" key="5">
    <source>
        <dbReference type="Pfam" id="PF16212"/>
    </source>
</evidence>
<name>A0A8X8AQ07_POPTO</name>
<evidence type="ECO:0000256" key="1">
    <source>
        <dbReference type="ARBA" id="ARBA00004141"/>
    </source>
</evidence>
<dbReference type="GO" id="GO:0005886">
    <property type="term" value="C:plasma membrane"/>
    <property type="evidence" value="ECO:0007669"/>
    <property type="project" value="TreeGrafter"/>
</dbReference>
<comment type="caution">
    <text evidence="6">The sequence shown here is derived from an EMBL/GenBank/DDBJ whole genome shotgun (WGS) entry which is preliminary data.</text>
</comment>
<feature type="transmembrane region" description="Helical" evidence="4">
    <location>
        <begin position="228"/>
        <end position="249"/>
    </location>
</feature>
<dbReference type="InterPro" id="IPR032630">
    <property type="entry name" value="P_typ_ATPase_c"/>
</dbReference>